<feature type="compositionally biased region" description="Basic residues" evidence="1">
    <location>
        <begin position="7"/>
        <end position="19"/>
    </location>
</feature>
<proteinExistence type="predicted"/>
<evidence type="ECO:0000313" key="3">
    <source>
        <dbReference type="Proteomes" id="UP000184476"/>
    </source>
</evidence>
<evidence type="ECO:0000256" key="1">
    <source>
        <dbReference type="SAM" id="MobiDB-lite"/>
    </source>
</evidence>
<dbReference type="AlphaFoldDB" id="A0A1M4W6C3"/>
<gene>
    <name evidence="2" type="ORF">SAMN05444392_10360</name>
</gene>
<protein>
    <submittedName>
        <fullName evidence="2">Uncharacterized protein</fullName>
    </submittedName>
</protein>
<dbReference type="RefSeq" id="WP_073154159.1">
    <property type="nucleotide sequence ID" value="NZ_FQVL01000003.1"/>
</dbReference>
<feature type="region of interest" description="Disordered" evidence="1">
    <location>
        <begin position="1"/>
        <end position="21"/>
    </location>
</feature>
<sequence>MDEDKKPPKRKKRHSSKKRAQLEIENRIREAGNKLGVDWSQSNSKGMSIRSIARRAIETGTEIDVDAIVSKAKNLEDRKK</sequence>
<name>A0A1M4W6C3_9BACL</name>
<keyword evidence="3" id="KW-1185">Reference proteome</keyword>
<dbReference type="Proteomes" id="UP000184476">
    <property type="component" value="Unassembled WGS sequence"/>
</dbReference>
<organism evidence="2 3">
    <name type="scientific">Seinonella peptonophila</name>
    <dbReference type="NCBI Taxonomy" id="112248"/>
    <lineage>
        <taxon>Bacteria</taxon>
        <taxon>Bacillati</taxon>
        <taxon>Bacillota</taxon>
        <taxon>Bacilli</taxon>
        <taxon>Bacillales</taxon>
        <taxon>Thermoactinomycetaceae</taxon>
        <taxon>Seinonella</taxon>
    </lineage>
</organism>
<evidence type="ECO:0000313" key="2">
    <source>
        <dbReference type="EMBL" id="SHE76808.1"/>
    </source>
</evidence>
<accession>A0A1M4W6C3</accession>
<dbReference type="EMBL" id="FQVL01000003">
    <property type="protein sequence ID" value="SHE76808.1"/>
    <property type="molecule type" value="Genomic_DNA"/>
</dbReference>
<reference evidence="2 3" key="1">
    <citation type="submission" date="2016-11" db="EMBL/GenBank/DDBJ databases">
        <authorList>
            <person name="Jaros S."/>
            <person name="Januszkiewicz K."/>
            <person name="Wedrychowicz H."/>
        </authorList>
    </citation>
    <scope>NUCLEOTIDE SEQUENCE [LARGE SCALE GENOMIC DNA]</scope>
    <source>
        <strain evidence="2 3">DSM 44666</strain>
    </source>
</reference>